<dbReference type="GO" id="GO:0070181">
    <property type="term" value="F:small ribosomal subunit rRNA binding"/>
    <property type="evidence" value="ECO:0007669"/>
    <property type="project" value="EnsemblFungi"/>
</dbReference>
<evidence type="ECO:0000256" key="3">
    <source>
        <dbReference type="ARBA" id="ARBA00022552"/>
    </source>
</evidence>
<dbReference type="Gene3D" id="3.40.50.1010">
    <property type="entry name" value="5'-nuclease"/>
    <property type="match status" value="1"/>
</dbReference>
<dbReference type="InterPro" id="IPR006984">
    <property type="entry name" value="Fcf1/UTP23"/>
</dbReference>
<evidence type="ECO:0000256" key="7">
    <source>
        <dbReference type="SAM" id="MobiDB-lite"/>
    </source>
</evidence>
<sequence length="298" mass="34602">MLVYKNTFKFRLPYQIICDEHIIEETYTKRYNLLNNLNKILQPNIIHASSGSKHESDDMSLNPKKTLKLFVTQCSMQHIYESKNEHLIDFVKYNFERRRCNHDYKNPKTSEDCIFSITNVTGKKDENEDAKDINNMVVGTNKHKYIICTQDINLRRKLRRVPGVPIIHFMNSNVLLLEPISDTTKRFSEEYEAQKLTKGLNDSKNAGLKRSLEQLIESSTANEIPAPLKKKKSAHNPNPLSVKKKVPKAPVHHKIDDEKDEIKEPSKKKRKRVRSKKKSENSAEEKDKIENPDSTDDA</sequence>
<evidence type="ECO:0000256" key="4">
    <source>
        <dbReference type="ARBA" id="ARBA00023242"/>
    </source>
</evidence>
<feature type="compositionally biased region" description="Basic and acidic residues" evidence="7">
    <location>
        <begin position="253"/>
        <end position="265"/>
    </location>
</feature>
<dbReference type="GO" id="GO:0000447">
    <property type="term" value="P:endonucleolytic cleavage in ITS1 to separate SSU-rRNA from 5.8S rRNA and LSU-rRNA from tricistronic rRNA transcript (SSU-rRNA, 5.8S rRNA, LSU-rRNA)"/>
    <property type="evidence" value="ECO:0007669"/>
    <property type="project" value="EnsemblFungi"/>
</dbReference>
<evidence type="ECO:0000259" key="8">
    <source>
        <dbReference type="Pfam" id="PF24779"/>
    </source>
</evidence>
<reference evidence="10" key="1">
    <citation type="submission" date="2016-11" db="EMBL/GenBank/DDBJ databases">
        <authorList>
            <person name="Guldener U."/>
        </authorList>
    </citation>
    <scope>NUCLEOTIDE SEQUENCE [LARGE SCALE GENOMIC DNA]</scope>
</reference>
<organism evidence="9 10">
    <name type="scientific">Hanseniaspora guilliermondii</name>
    <dbReference type="NCBI Taxonomy" id="56406"/>
    <lineage>
        <taxon>Eukaryota</taxon>
        <taxon>Fungi</taxon>
        <taxon>Dikarya</taxon>
        <taxon>Ascomycota</taxon>
        <taxon>Saccharomycotina</taxon>
        <taxon>Saccharomycetes</taxon>
        <taxon>Saccharomycodales</taxon>
        <taxon>Saccharomycodaceae</taxon>
        <taxon>Hanseniaspora</taxon>
    </lineage>
</organism>
<dbReference type="GO" id="GO:0032040">
    <property type="term" value="C:small-subunit processome"/>
    <property type="evidence" value="ECO:0007669"/>
    <property type="project" value="EnsemblFungi"/>
</dbReference>
<dbReference type="GO" id="GO:0000480">
    <property type="term" value="P:endonucleolytic cleavage in 5'-ETS of tricistronic rRNA transcript (SSU-rRNA, 5.8S rRNA, LSU-rRNA)"/>
    <property type="evidence" value="ECO:0007669"/>
    <property type="project" value="EnsemblFungi"/>
</dbReference>
<comment type="similarity">
    <text evidence="6">Belongs to the UTP23/FCF1 family. UTP23 subfamily.</text>
</comment>
<feature type="compositionally biased region" description="Basic residues" evidence="7">
    <location>
        <begin position="266"/>
        <end position="277"/>
    </location>
</feature>
<evidence type="ECO:0000256" key="2">
    <source>
        <dbReference type="ARBA" id="ARBA00022517"/>
    </source>
</evidence>
<dbReference type="EMBL" id="FQNF01000008">
    <property type="protein sequence ID" value="SGZ38503.1"/>
    <property type="molecule type" value="Genomic_DNA"/>
</dbReference>
<keyword evidence="2" id="KW-0690">Ribosome biogenesis</keyword>
<feature type="region of interest" description="Disordered" evidence="7">
    <location>
        <begin position="222"/>
        <end position="298"/>
    </location>
</feature>
<feature type="compositionally biased region" description="Basic residues" evidence="7">
    <location>
        <begin position="242"/>
        <end position="252"/>
    </location>
</feature>
<dbReference type="SUPFAM" id="SSF88723">
    <property type="entry name" value="PIN domain-like"/>
    <property type="match status" value="1"/>
</dbReference>
<accession>A0A1L0CUR9</accession>
<comment type="subcellular location">
    <subcellularLocation>
        <location evidence="1">Nucleus</location>
        <location evidence="1">Nucleolus</location>
    </subcellularLocation>
</comment>
<dbReference type="Pfam" id="PF24779">
    <property type="entry name" value="UTP23_sensor"/>
    <property type="match status" value="1"/>
</dbReference>
<gene>
    <name evidence="9" type="ORF">HGUI_00703</name>
</gene>
<dbReference type="OrthoDB" id="25675at2759"/>
<dbReference type="AlphaFoldDB" id="A0A1L0CUR9"/>
<feature type="compositionally biased region" description="Basic and acidic residues" evidence="7">
    <location>
        <begin position="278"/>
        <end position="291"/>
    </location>
</feature>
<dbReference type="InterPro" id="IPR029060">
    <property type="entry name" value="PIN-like_dom_sf"/>
</dbReference>
<keyword evidence="10" id="KW-1185">Reference proteome</keyword>
<dbReference type="InterPro" id="IPR057776">
    <property type="entry name" value="UTP23_sensor"/>
</dbReference>
<keyword evidence="3" id="KW-0698">rRNA processing</keyword>
<keyword evidence="4" id="KW-0539">Nucleus</keyword>
<evidence type="ECO:0000313" key="10">
    <source>
        <dbReference type="Proteomes" id="UP000183365"/>
    </source>
</evidence>
<feature type="domain" description="UTP23 sensor motif region" evidence="8">
    <location>
        <begin position="229"/>
        <end position="245"/>
    </location>
</feature>
<comment type="function">
    <text evidence="5">Involved in rRNA-processing and ribosome biogenesis.</text>
</comment>
<dbReference type="Pfam" id="PF04900">
    <property type="entry name" value="Fcf1"/>
    <property type="match status" value="1"/>
</dbReference>
<evidence type="ECO:0000256" key="1">
    <source>
        <dbReference type="ARBA" id="ARBA00004604"/>
    </source>
</evidence>
<dbReference type="VEuPathDB" id="FungiDB:HGUI_00703"/>
<name>A0A1L0CUR9_9ASCO</name>
<dbReference type="PANTHER" id="PTHR12416">
    <property type="entry name" value="RRNA-PROCESSING PROTEIN UTP23 HOMOLOG"/>
    <property type="match status" value="1"/>
</dbReference>
<dbReference type="GO" id="GO:0000472">
    <property type="term" value="P:endonucleolytic cleavage to generate mature 5'-end of SSU-rRNA from (SSU-rRNA, 5.8S rRNA, LSU-rRNA)"/>
    <property type="evidence" value="ECO:0007669"/>
    <property type="project" value="EnsemblFungi"/>
</dbReference>
<evidence type="ECO:0000256" key="5">
    <source>
        <dbReference type="ARBA" id="ARBA00037300"/>
    </source>
</evidence>
<evidence type="ECO:0000313" key="9">
    <source>
        <dbReference type="EMBL" id="SGZ38503.1"/>
    </source>
</evidence>
<proteinExistence type="inferred from homology"/>
<protein>
    <recommendedName>
        <fullName evidence="8">UTP23 sensor motif region domain-containing protein</fullName>
    </recommendedName>
</protein>
<dbReference type="Proteomes" id="UP000183365">
    <property type="component" value="Unassembled WGS sequence"/>
</dbReference>
<evidence type="ECO:0000256" key="6">
    <source>
        <dbReference type="ARBA" id="ARBA00038503"/>
    </source>
</evidence>